<dbReference type="EMBL" id="GBRH01171915">
    <property type="protein sequence ID" value="JAE25981.1"/>
    <property type="molecule type" value="Transcribed_RNA"/>
</dbReference>
<reference evidence="1" key="2">
    <citation type="journal article" date="2015" name="Data Brief">
        <title>Shoot transcriptome of the giant reed, Arundo donax.</title>
        <authorList>
            <person name="Barrero R.A."/>
            <person name="Guerrero F.D."/>
            <person name="Moolhuijzen P."/>
            <person name="Goolsby J.A."/>
            <person name="Tidwell J."/>
            <person name="Bellgard S.E."/>
            <person name="Bellgard M.I."/>
        </authorList>
    </citation>
    <scope>NUCLEOTIDE SEQUENCE</scope>
    <source>
        <tissue evidence="1">Shoot tissue taken approximately 20 cm above the soil surface</tissue>
    </source>
</reference>
<evidence type="ECO:0000313" key="1">
    <source>
        <dbReference type="EMBL" id="JAE25981.1"/>
    </source>
</evidence>
<sequence length="56" mass="6205">MINNLAEIPGKRSRVELGCSHRTVSTSMAIKYHNTPSFASSSQKHMPYICIITPPC</sequence>
<dbReference type="GO" id="GO:0016787">
    <property type="term" value="F:hydrolase activity"/>
    <property type="evidence" value="ECO:0007669"/>
    <property type="project" value="UniProtKB-KW"/>
</dbReference>
<name>A0A0A9GTU5_ARUDO</name>
<dbReference type="AlphaFoldDB" id="A0A0A9GTU5"/>
<organism evidence="1">
    <name type="scientific">Arundo donax</name>
    <name type="common">Giant reed</name>
    <name type="synonym">Donax arundinaceus</name>
    <dbReference type="NCBI Taxonomy" id="35708"/>
    <lineage>
        <taxon>Eukaryota</taxon>
        <taxon>Viridiplantae</taxon>
        <taxon>Streptophyta</taxon>
        <taxon>Embryophyta</taxon>
        <taxon>Tracheophyta</taxon>
        <taxon>Spermatophyta</taxon>
        <taxon>Magnoliopsida</taxon>
        <taxon>Liliopsida</taxon>
        <taxon>Poales</taxon>
        <taxon>Poaceae</taxon>
        <taxon>PACMAD clade</taxon>
        <taxon>Arundinoideae</taxon>
        <taxon>Arundineae</taxon>
        <taxon>Arundo</taxon>
    </lineage>
</organism>
<keyword evidence="1" id="KW-0378">Hydrolase</keyword>
<accession>A0A0A9GTU5</accession>
<reference evidence="1" key="1">
    <citation type="submission" date="2014-09" db="EMBL/GenBank/DDBJ databases">
        <authorList>
            <person name="Magalhaes I.L.F."/>
            <person name="Oliveira U."/>
            <person name="Santos F.R."/>
            <person name="Vidigal T.H.D.A."/>
            <person name="Brescovit A.D."/>
            <person name="Santos A.J."/>
        </authorList>
    </citation>
    <scope>NUCLEOTIDE SEQUENCE</scope>
    <source>
        <tissue evidence="1">Shoot tissue taken approximately 20 cm above the soil surface</tissue>
    </source>
</reference>
<protein>
    <submittedName>
        <fullName evidence="1">Alpha/beta hydrolase domain containing protein 1,3, putative</fullName>
    </submittedName>
</protein>
<proteinExistence type="predicted"/>